<accession>A0A0N4ZTS2</accession>
<name>A0A0N4ZTS2_PARTI</name>
<dbReference type="WBParaSite" id="PTRK_0001190000.1">
    <property type="protein sequence ID" value="PTRK_0001190000.1"/>
    <property type="gene ID" value="PTRK_0001190000"/>
</dbReference>
<feature type="region of interest" description="Disordered" evidence="1">
    <location>
        <begin position="1"/>
        <end position="51"/>
    </location>
</feature>
<feature type="compositionally biased region" description="Polar residues" evidence="1">
    <location>
        <begin position="130"/>
        <end position="140"/>
    </location>
</feature>
<feature type="region of interest" description="Disordered" evidence="1">
    <location>
        <begin position="130"/>
        <end position="150"/>
    </location>
</feature>
<evidence type="ECO:0000256" key="1">
    <source>
        <dbReference type="SAM" id="MobiDB-lite"/>
    </source>
</evidence>
<dbReference type="Proteomes" id="UP000038045">
    <property type="component" value="Unplaced"/>
</dbReference>
<reference evidence="3" key="1">
    <citation type="submission" date="2017-02" db="UniProtKB">
        <authorList>
            <consortium name="WormBaseParasite"/>
        </authorList>
    </citation>
    <scope>IDENTIFICATION</scope>
</reference>
<feature type="region of interest" description="Disordered" evidence="1">
    <location>
        <begin position="93"/>
        <end position="113"/>
    </location>
</feature>
<dbReference type="AlphaFoldDB" id="A0A0N4ZTS2"/>
<protein>
    <submittedName>
        <fullName evidence="3">Uncharacterized protein</fullName>
    </submittedName>
</protein>
<proteinExistence type="predicted"/>
<feature type="compositionally biased region" description="Polar residues" evidence="1">
    <location>
        <begin position="1"/>
        <end position="17"/>
    </location>
</feature>
<evidence type="ECO:0000313" key="2">
    <source>
        <dbReference type="Proteomes" id="UP000038045"/>
    </source>
</evidence>
<sequence length="207" mass="23118">MPSNKPSQESSTDSNTSEVHDIGTKKLPQQNICTEKESVPGPITTNITDNLSLPLPSRQFIRHQLSATEEEHSSDDEESLILRKKIAAKTKKEIKPISQKSSDSLSIKPPKGNLLRPITQNIETLSQDMTSTVNSGTTPANPSPTTPQKSIHNRFAGAHASFRIRMLQEQHGVKKVGEPVSYYNIYFIKFKNNISLWLLTSFNHKNI</sequence>
<organism evidence="2 3">
    <name type="scientific">Parastrongyloides trichosuri</name>
    <name type="common">Possum-specific nematode worm</name>
    <dbReference type="NCBI Taxonomy" id="131310"/>
    <lineage>
        <taxon>Eukaryota</taxon>
        <taxon>Metazoa</taxon>
        <taxon>Ecdysozoa</taxon>
        <taxon>Nematoda</taxon>
        <taxon>Chromadorea</taxon>
        <taxon>Rhabditida</taxon>
        <taxon>Tylenchina</taxon>
        <taxon>Panagrolaimomorpha</taxon>
        <taxon>Strongyloidoidea</taxon>
        <taxon>Strongyloididae</taxon>
        <taxon>Parastrongyloides</taxon>
    </lineage>
</organism>
<keyword evidence="2" id="KW-1185">Reference proteome</keyword>
<evidence type="ECO:0000313" key="3">
    <source>
        <dbReference type="WBParaSite" id="PTRK_0001190000.1"/>
    </source>
</evidence>